<sequence length="52" mass="5921">MRRTQGLRQAYWKAFSCGVGTGVGREGRDTLLLYRAAEPHRARVYGPVTWPQ</sequence>
<reference evidence="2" key="1">
    <citation type="journal article" date="2019" name="Int. J. Syst. Evol. Microbiol.">
        <title>The Global Catalogue of Microorganisms (GCM) 10K type strain sequencing project: providing services to taxonomists for standard genome sequencing and annotation.</title>
        <authorList>
            <consortium name="The Broad Institute Genomics Platform"/>
            <consortium name="The Broad Institute Genome Sequencing Center for Infectious Disease"/>
            <person name="Wu L."/>
            <person name="Ma J."/>
        </authorList>
    </citation>
    <scope>NUCLEOTIDE SEQUENCE [LARGE SCALE GENOMIC DNA]</scope>
    <source>
        <strain evidence="2">JCM 19173</strain>
    </source>
</reference>
<evidence type="ECO:0000313" key="1">
    <source>
        <dbReference type="EMBL" id="GGL07514.1"/>
    </source>
</evidence>
<protein>
    <submittedName>
        <fullName evidence="1">Uncharacterized protein</fullName>
    </submittedName>
</protein>
<organism evidence="1 2">
    <name type="scientific">Deinococcus radiotolerans</name>
    <dbReference type="NCBI Taxonomy" id="1309407"/>
    <lineage>
        <taxon>Bacteria</taxon>
        <taxon>Thermotogati</taxon>
        <taxon>Deinococcota</taxon>
        <taxon>Deinococci</taxon>
        <taxon>Deinococcales</taxon>
        <taxon>Deinococcaceae</taxon>
        <taxon>Deinococcus</taxon>
    </lineage>
</organism>
<comment type="caution">
    <text evidence="1">The sequence shown here is derived from an EMBL/GenBank/DDBJ whole genome shotgun (WGS) entry which is preliminary data.</text>
</comment>
<accession>A0ABQ2FMC6</accession>
<name>A0ABQ2FMC6_9DEIO</name>
<dbReference type="Proteomes" id="UP000604341">
    <property type="component" value="Unassembled WGS sequence"/>
</dbReference>
<keyword evidence="2" id="KW-1185">Reference proteome</keyword>
<proteinExistence type="predicted"/>
<evidence type="ECO:0000313" key="2">
    <source>
        <dbReference type="Proteomes" id="UP000604341"/>
    </source>
</evidence>
<dbReference type="EMBL" id="BMPE01000008">
    <property type="protein sequence ID" value="GGL07514.1"/>
    <property type="molecule type" value="Genomic_DNA"/>
</dbReference>
<gene>
    <name evidence="1" type="ORF">GCM10010844_27890</name>
</gene>